<dbReference type="SUPFAM" id="SSF52266">
    <property type="entry name" value="SGNH hydrolase"/>
    <property type="match status" value="1"/>
</dbReference>
<sequence length="670" mass="74559">MKKLTNPIPLPAASGETYNKGKTLSLVSIPAYLCLLLFSCLTFSAEGKIILPQLVRDSMILQRNQPLIIWGRADAGEKVTIRFNGQKLSARTGADGSWKVTMKPLPAGGPYTMQIDGSNHIVLKDILVGDVWLCAGQSNMVHQLQLHNEYFAADIKEANYPAIRQFWVPNVTNLQEPQRDLPSGSWKAANPQDVLQFSAVAYFFARTLYEKYKVPVGIINSSWGGTPIAAWTSEQGLQELPNWPSIIQQNKDTAYFYSRNRQAAAFEAANRHTPKSDKGLQGPVKWYDTNYVPKGWRNINVPGYWEDQGAVNLDGVVWYRKEIEVPPSMTGIPAKVYLGRIVDADELYVNGVRAGITYYQYPQRRYQLPENLLKAGKNILTVRVTNNAGKGGFVPDKPYALVAGDQSIDLKGYWQYKVGDIFTPTYPPVAGALVQNQPTALFNAMVAPLTNYAIKGVVWYQGESDISIANEYSRLLPALIADWRRQWQRPELPFVYAQLPDFMAVSYLPVESSLALLREAQLKTLSVPNTAMAVTMGLGEWNDIHPDNKKDVGIRLALAARKVAYQEDIVYSGPLFQSSQKEGNKIVLSFLHAGSGLVTSNDEAPGAFAIAGADKKFVWANAVIRNNKVEVWSEKIPQPMYVRYAWADSPDNANLCNKEGLPASPFRTDQ</sequence>
<protein>
    <submittedName>
        <fullName evidence="4">Sialate O-acetylesterase</fullName>
    </submittedName>
</protein>
<dbReference type="Gene3D" id="2.60.40.10">
    <property type="entry name" value="Immunoglobulins"/>
    <property type="match status" value="1"/>
</dbReference>
<name>A0A4Q1D584_9BACT</name>
<dbReference type="InterPro" id="IPR008979">
    <property type="entry name" value="Galactose-bd-like_sf"/>
</dbReference>
<feature type="transmembrane region" description="Helical" evidence="2">
    <location>
        <begin position="24"/>
        <end position="45"/>
    </location>
</feature>
<proteinExistence type="predicted"/>
<dbReference type="Gene3D" id="3.40.50.1110">
    <property type="entry name" value="SGNH hydrolase"/>
    <property type="match status" value="2"/>
</dbReference>
<organism evidence="4 5">
    <name type="scientific">Filimonas effusa</name>
    <dbReference type="NCBI Taxonomy" id="2508721"/>
    <lineage>
        <taxon>Bacteria</taxon>
        <taxon>Pseudomonadati</taxon>
        <taxon>Bacteroidota</taxon>
        <taxon>Chitinophagia</taxon>
        <taxon>Chitinophagales</taxon>
        <taxon>Chitinophagaceae</taxon>
        <taxon>Filimonas</taxon>
    </lineage>
</organism>
<dbReference type="OrthoDB" id="9816001at2"/>
<keyword evidence="2" id="KW-0472">Membrane</keyword>
<feature type="domain" description="Sialate O-acetylesterase" evidence="3">
    <location>
        <begin position="440"/>
        <end position="558"/>
    </location>
</feature>
<evidence type="ECO:0000313" key="4">
    <source>
        <dbReference type="EMBL" id="RXK83116.1"/>
    </source>
</evidence>
<evidence type="ECO:0000256" key="2">
    <source>
        <dbReference type="SAM" id="Phobius"/>
    </source>
</evidence>
<dbReference type="InterPro" id="IPR039329">
    <property type="entry name" value="SIAE"/>
</dbReference>
<dbReference type="RefSeq" id="WP_129004999.1">
    <property type="nucleotide sequence ID" value="NZ_SDHZ01000002.1"/>
</dbReference>
<dbReference type="EMBL" id="SDHZ01000002">
    <property type="protein sequence ID" value="RXK83116.1"/>
    <property type="molecule type" value="Genomic_DNA"/>
</dbReference>
<gene>
    <name evidence="4" type="ORF">ESB13_13420</name>
</gene>
<dbReference type="AlphaFoldDB" id="A0A4Q1D584"/>
<dbReference type="GO" id="GO:0005975">
    <property type="term" value="P:carbohydrate metabolic process"/>
    <property type="evidence" value="ECO:0007669"/>
    <property type="project" value="TreeGrafter"/>
</dbReference>
<dbReference type="Proteomes" id="UP000290545">
    <property type="component" value="Unassembled WGS sequence"/>
</dbReference>
<dbReference type="SUPFAM" id="SSF49785">
    <property type="entry name" value="Galactose-binding domain-like"/>
    <property type="match status" value="1"/>
</dbReference>
<evidence type="ECO:0000259" key="3">
    <source>
        <dbReference type="Pfam" id="PF03629"/>
    </source>
</evidence>
<keyword evidence="2" id="KW-0812">Transmembrane</keyword>
<keyword evidence="1" id="KW-0378">Hydrolase</keyword>
<feature type="domain" description="Sialate O-acetylesterase" evidence="3">
    <location>
        <begin position="129"/>
        <end position="235"/>
    </location>
</feature>
<keyword evidence="2" id="KW-1133">Transmembrane helix</keyword>
<dbReference type="GO" id="GO:0001681">
    <property type="term" value="F:sialate O-acetylesterase activity"/>
    <property type="evidence" value="ECO:0007669"/>
    <property type="project" value="InterPro"/>
</dbReference>
<dbReference type="InterPro" id="IPR036514">
    <property type="entry name" value="SGNH_hydro_sf"/>
</dbReference>
<dbReference type="PANTHER" id="PTHR22901">
    <property type="entry name" value="SIALATE O-ACETYLESTERASE"/>
    <property type="match status" value="1"/>
</dbReference>
<reference evidence="4 5" key="1">
    <citation type="submission" date="2019-01" db="EMBL/GenBank/DDBJ databases">
        <title>Filimonas sp. strain TTM-71.</title>
        <authorList>
            <person name="Chen W.-M."/>
        </authorList>
    </citation>
    <scope>NUCLEOTIDE SEQUENCE [LARGE SCALE GENOMIC DNA]</scope>
    <source>
        <strain evidence="4 5">TTM-71</strain>
    </source>
</reference>
<dbReference type="Pfam" id="PF03629">
    <property type="entry name" value="SASA"/>
    <property type="match status" value="2"/>
</dbReference>
<comment type="caution">
    <text evidence="4">The sequence shown here is derived from an EMBL/GenBank/DDBJ whole genome shotgun (WGS) entry which is preliminary data.</text>
</comment>
<evidence type="ECO:0000313" key="5">
    <source>
        <dbReference type="Proteomes" id="UP000290545"/>
    </source>
</evidence>
<evidence type="ECO:0000256" key="1">
    <source>
        <dbReference type="ARBA" id="ARBA00022801"/>
    </source>
</evidence>
<dbReference type="InterPro" id="IPR013783">
    <property type="entry name" value="Ig-like_fold"/>
</dbReference>
<dbReference type="InterPro" id="IPR005181">
    <property type="entry name" value="SASA"/>
</dbReference>
<keyword evidence="5" id="KW-1185">Reference proteome</keyword>
<dbReference type="PANTHER" id="PTHR22901:SF0">
    <property type="entry name" value="SIALATE O-ACETYLESTERASE"/>
    <property type="match status" value="1"/>
</dbReference>
<accession>A0A4Q1D584</accession>